<dbReference type="RefSeq" id="WP_345275489.1">
    <property type="nucleotide sequence ID" value="NZ_BAABJW010000001.1"/>
</dbReference>
<evidence type="ECO:0000313" key="1">
    <source>
        <dbReference type="EMBL" id="GAA4802999.1"/>
    </source>
</evidence>
<organism evidence="1 2">
    <name type="scientific">Litoribaculum gwangyangense</name>
    <dbReference type="NCBI Taxonomy" id="1130722"/>
    <lineage>
        <taxon>Bacteria</taxon>
        <taxon>Pseudomonadati</taxon>
        <taxon>Bacteroidota</taxon>
        <taxon>Flavobacteriia</taxon>
        <taxon>Flavobacteriales</taxon>
        <taxon>Flavobacteriaceae</taxon>
        <taxon>Litoribaculum</taxon>
    </lineage>
</organism>
<dbReference type="EMBL" id="BAABJW010000001">
    <property type="protein sequence ID" value="GAA4802999.1"/>
    <property type="molecule type" value="Genomic_DNA"/>
</dbReference>
<evidence type="ECO:0000313" key="2">
    <source>
        <dbReference type="Proteomes" id="UP001501433"/>
    </source>
</evidence>
<proteinExistence type="predicted"/>
<name>A0ABP9C020_9FLAO</name>
<keyword evidence="2" id="KW-1185">Reference proteome</keyword>
<gene>
    <name evidence="1" type="ORF">GCM10023330_06430</name>
</gene>
<accession>A0ABP9C020</accession>
<reference evidence="2" key="1">
    <citation type="journal article" date="2019" name="Int. J. Syst. Evol. Microbiol.">
        <title>The Global Catalogue of Microorganisms (GCM) 10K type strain sequencing project: providing services to taxonomists for standard genome sequencing and annotation.</title>
        <authorList>
            <consortium name="The Broad Institute Genomics Platform"/>
            <consortium name="The Broad Institute Genome Sequencing Center for Infectious Disease"/>
            <person name="Wu L."/>
            <person name="Ma J."/>
        </authorList>
    </citation>
    <scope>NUCLEOTIDE SEQUENCE [LARGE SCALE GENOMIC DNA]</scope>
    <source>
        <strain evidence="2">JCM 18325</strain>
    </source>
</reference>
<comment type="caution">
    <text evidence="1">The sequence shown here is derived from an EMBL/GenBank/DDBJ whole genome shotgun (WGS) entry which is preliminary data.</text>
</comment>
<dbReference type="Proteomes" id="UP001501433">
    <property type="component" value="Unassembled WGS sequence"/>
</dbReference>
<protein>
    <submittedName>
        <fullName evidence="1">Uncharacterized protein</fullName>
    </submittedName>
</protein>
<sequence length="142" mass="16740">MIKLFFIFWALIPGYVWAQSGVYVIDHTHDSIDGTKTKWTLILNDDGTFSYHFLRDISSISKANIEENFYGKGTWKAENNIVYFHTNKETDLDEKYNIDFTNSKARYITKSPRDKSDRVVKTALHFYESNLFYIKGLKLFKE</sequence>